<feature type="region of interest" description="Disordered" evidence="1">
    <location>
        <begin position="59"/>
        <end position="116"/>
    </location>
</feature>
<name>A0ABN9ZFB9_PIPNA</name>
<gene>
    <name evidence="2" type="ORF">MPIPNATIZW_LOCUS3752</name>
</gene>
<evidence type="ECO:0000256" key="1">
    <source>
        <dbReference type="SAM" id="MobiDB-lite"/>
    </source>
</evidence>
<proteinExistence type="predicted"/>
<dbReference type="EMBL" id="OY882870">
    <property type="protein sequence ID" value="CAK6435446.1"/>
    <property type="molecule type" value="Genomic_DNA"/>
</dbReference>
<evidence type="ECO:0000313" key="3">
    <source>
        <dbReference type="Proteomes" id="UP001314169"/>
    </source>
</evidence>
<keyword evidence="3" id="KW-1185">Reference proteome</keyword>
<sequence>MLKGNAFQKSGKRGRNGNTFTQILLEVYKCITDISKTAYPLYRISSNVFTTVSGRACTKGRCRPSEQTARRSHTAHRPAHPLSPPRPCLHLESKQEMGKAVPGGKNAFRRRKTPKS</sequence>
<evidence type="ECO:0000313" key="2">
    <source>
        <dbReference type="EMBL" id="CAK6435446.1"/>
    </source>
</evidence>
<organism evidence="2 3">
    <name type="scientific">Pipistrellus nathusii</name>
    <name type="common">Nathusius' pipistrelle</name>
    <dbReference type="NCBI Taxonomy" id="59473"/>
    <lineage>
        <taxon>Eukaryota</taxon>
        <taxon>Metazoa</taxon>
        <taxon>Chordata</taxon>
        <taxon>Craniata</taxon>
        <taxon>Vertebrata</taxon>
        <taxon>Euteleostomi</taxon>
        <taxon>Mammalia</taxon>
        <taxon>Eutheria</taxon>
        <taxon>Laurasiatheria</taxon>
        <taxon>Chiroptera</taxon>
        <taxon>Yangochiroptera</taxon>
        <taxon>Vespertilionidae</taxon>
        <taxon>Pipistrellus</taxon>
    </lineage>
</organism>
<feature type="compositionally biased region" description="Basic residues" evidence="1">
    <location>
        <begin position="107"/>
        <end position="116"/>
    </location>
</feature>
<accession>A0ABN9ZFB9</accession>
<reference evidence="2" key="1">
    <citation type="submission" date="2023-12" db="EMBL/GenBank/DDBJ databases">
        <authorList>
            <person name="Brown T."/>
        </authorList>
    </citation>
    <scope>NUCLEOTIDE SEQUENCE</scope>
</reference>
<protein>
    <submittedName>
        <fullName evidence="2">Uncharacterized protein</fullName>
    </submittedName>
</protein>
<feature type="compositionally biased region" description="Basic residues" evidence="1">
    <location>
        <begin position="70"/>
        <end position="79"/>
    </location>
</feature>
<dbReference type="Proteomes" id="UP001314169">
    <property type="component" value="Chromosome 13"/>
</dbReference>